<evidence type="ECO:0000313" key="1">
    <source>
        <dbReference type="EMBL" id="SEG83133.1"/>
    </source>
</evidence>
<dbReference type="Proteomes" id="UP000199690">
    <property type="component" value="Unassembled WGS sequence"/>
</dbReference>
<reference evidence="3 4" key="2">
    <citation type="submission" date="2016-10" db="EMBL/GenBank/DDBJ databases">
        <authorList>
            <person name="Varghese N."/>
            <person name="Submissions S."/>
        </authorList>
    </citation>
    <scope>NUCLEOTIDE SEQUENCE [LARGE SCALE GENOMIC DNA]</scope>
    <source>
        <strain evidence="4">ATCC 20501</strain>
        <strain evidence="2 3">CGMCC 4.3529</strain>
    </source>
</reference>
<accession>A0A1I1ZAE2</accession>
<dbReference type="NCBIfam" id="NF038083">
    <property type="entry name" value="CU044_5270_fam"/>
    <property type="match status" value="1"/>
</dbReference>
<reference evidence="1" key="1">
    <citation type="submission" date="2016-10" db="EMBL/GenBank/DDBJ databases">
        <authorList>
            <person name="de Groot N.N."/>
        </authorList>
    </citation>
    <scope>NUCLEOTIDE SEQUENCE [LARGE SCALE GENOMIC DNA]</scope>
    <source>
        <strain evidence="1">ATCC 20501</strain>
    </source>
</reference>
<proteinExistence type="predicted"/>
<organism evidence="1 4">
    <name type="scientific">Saccharopolyspora kobensis</name>
    <dbReference type="NCBI Taxonomy" id="146035"/>
    <lineage>
        <taxon>Bacteria</taxon>
        <taxon>Bacillati</taxon>
        <taxon>Actinomycetota</taxon>
        <taxon>Actinomycetes</taxon>
        <taxon>Pseudonocardiales</taxon>
        <taxon>Pseudonocardiaceae</taxon>
        <taxon>Saccharopolyspora</taxon>
    </lineage>
</organism>
<dbReference type="EMBL" id="FNVB01000006">
    <property type="protein sequence ID" value="SEG83133.1"/>
    <property type="molecule type" value="Genomic_DNA"/>
</dbReference>
<dbReference type="InterPro" id="IPR047789">
    <property type="entry name" value="CU044_5270-like"/>
</dbReference>
<dbReference type="EMBL" id="FOME01000010">
    <property type="protein sequence ID" value="SFE28731.1"/>
    <property type="molecule type" value="Genomic_DNA"/>
</dbReference>
<keyword evidence="3" id="KW-1185">Reference proteome</keyword>
<evidence type="ECO:0000313" key="4">
    <source>
        <dbReference type="Proteomes" id="UP000236729"/>
    </source>
</evidence>
<dbReference type="Proteomes" id="UP000236729">
    <property type="component" value="Unassembled WGS sequence"/>
</dbReference>
<dbReference type="AlphaFoldDB" id="A0A1H6DEI6"/>
<accession>A0A1H6DEI6</accession>
<gene>
    <name evidence="1" type="ORF">SAMN02982929_04203</name>
    <name evidence="2" type="ORF">SAMN05216506_110120</name>
</gene>
<dbReference type="RefSeq" id="WP_093356112.1">
    <property type="nucleotide sequence ID" value="NZ_FNVB01000006.1"/>
</dbReference>
<evidence type="ECO:0008006" key="5">
    <source>
        <dbReference type="Google" id="ProtNLM"/>
    </source>
</evidence>
<protein>
    <recommendedName>
        <fullName evidence="5">CU044_5270 family protein</fullName>
    </recommendedName>
</protein>
<name>A0A1H6DEI6_9PSEU</name>
<evidence type="ECO:0000313" key="2">
    <source>
        <dbReference type="EMBL" id="SFE28731.1"/>
    </source>
</evidence>
<sequence>MDVDEMKLIKEFGDSTPLPDRRQLRPGRNRLIVAAAAERAGSAPAKRSWGRRWAWPTGMTVGLAAAISGVLALTPAGEVGGGAPVASAEAAQVLHSAADAALKAPFTPPRPDQFVYTRSENVYGTHESWSSVDGTHDGRYAQYGEEPGTHPGCRDGKAAVYKGPEPVPGEFEACTPDPSYIPDLPTDADAMLAYLKEPGHTRDPNSAYHMGEAVRNLISRQYMRPESRAALFEAAAEIPGITVVRDVADPSGRPGIGISFPSSDGTPQMLIFDRDSYAFLGTEFEARMEYAIVDQVGQLP</sequence>
<evidence type="ECO:0000313" key="3">
    <source>
        <dbReference type="Proteomes" id="UP000199690"/>
    </source>
</evidence>